<reference evidence="1 2" key="1">
    <citation type="submission" date="2024-07" db="EMBL/GenBank/DDBJ databases">
        <title>Section-level genome sequencing and comparative genomics of Aspergillus sections Usti and Cavernicolus.</title>
        <authorList>
            <consortium name="Lawrence Berkeley National Laboratory"/>
            <person name="Nybo J.L."/>
            <person name="Vesth T.C."/>
            <person name="Theobald S."/>
            <person name="Frisvad J.C."/>
            <person name="Larsen T.O."/>
            <person name="Kjaerboelling I."/>
            <person name="Rothschild-Mancinelli K."/>
            <person name="Lyhne E.K."/>
            <person name="Kogle M.E."/>
            <person name="Barry K."/>
            <person name="Clum A."/>
            <person name="Na H."/>
            <person name="Ledsgaard L."/>
            <person name="Lin J."/>
            <person name="Lipzen A."/>
            <person name="Kuo A."/>
            <person name="Riley R."/>
            <person name="Mondo S."/>
            <person name="LaButti K."/>
            <person name="Haridas S."/>
            <person name="Pangalinan J."/>
            <person name="Salamov A.A."/>
            <person name="Simmons B.A."/>
            <person name="Magnuson J.K."/>
            <person name="Chen J."/>
            <person name="Drula E."/>
            <person name="Henrissat B."/>
            <person name="Wiebenga A."/>
            <person name="Lubbers R.J."/>
            <person name="Gomes A.C."/>
            <person name="Makela M.R."/>
            <person name="Stajich J."/>
            <person name="Grigoriev I.V."/>
            <person name="Mortensen U.H."/>
            <person name="De vries R.P."/>
            <person name="Baker S.E."/>
            <person name="Andersen M.R."/>
        </authorList>
    </citation>
    <scope>NUCLEOTIDE SEQUENCE [LARGE SCALE GENOMIC DNA]</scope>
    <source>
        <strain evidence="1 2">CBS 600.67</strain>
    </source>
</reference>
<dbReference type="EMBL" id="JBFXLS010000051">
    <property type="protein sequence ID" value="KAL2823541.1"/>
    <property type="molecule type" value="Genomic_DNA"/>
</dbReference>
<protein>
    <submittedName>
        <fullName evidence="1">Uncharacterized protein</fullName>
    </submittedName>
</protein>
<dbReference type="Proteomes" id="UP001610335">
    <property type="component" value="Unassembled WGS sequence"/>
</dbReference>
<evidence type="ECO:0000313" key="1">
    <source>
        <dbReference type="EMBL" id="KAL2823541.1"/>
    </source>
</evidence>
<evidence type="ECO:0000313" key="2">
    <source>
        <dbReference type="Proteomes" id="UP001610335"/>
    </source>
</evidence>
<name>A0ABR4I7D8_9EURO</name>
<organism evidence="1 2">
    <name type="scientific">Aspergillus cavernicola</name>
    <dbReference type="NCBI Taxonomy" id="176166"/>
    <lineage>
        <taxon>Eukaryota</taxon>
        <taxon>Fungi</taxon>
        <taxon>Dikarya</taxon>
        <taxon>Ascomycota</taxon>
        <taxon>Pezizomycotina</taxon>
        <taxon>Eurotiomycetes</taxon>
        <taxon>Eurotiomycetidae</taxon>
        <taxon>Eurotiales</taxon>
        <taxon>Aspergillaceae</taxon>
        <taxon>Aspergillus</taxon>
        <taxon>Aspergillus subgen. Nidulantes</taxon>
    </lineage>
</organism>
<proteinExistence type="predicted"/>
<keyword evidence="2" id="KW-1185">Reference proteome</keyword>
<sequence length="249" mass="27718">MSTQHQFDSPLNLNLDILPWSRRGAFMSLGTKAKVVADLVPCNDVYLLSQCRAPAMPLFAIRPLPEDAPLGPSGFHTTPSLTTFSATPSLLQWQLQDRIVAEATFQDLRCIRFRVNVPVAFDSDITVDADDYMGPYIFTRPPFEGSMAVVELCFNTFKGYRFMAIQGKLTTVNGDMNDRMVNRRVQIQGDEGHEEWELLFCEIEVGHSPSSKAIDSCEPLVLEAQSISFDSAACSMAKEFDDFAMGLCP</sequence>
<accession>A0ABR4I7D8</accession>
<gene>
    <name evidence="1" type="ORF">BDW59DRAFT_163119</name>
</gene>
<comment type="caution">
    <text evidence="1">The sequence shown here is derived from an EMBL/GenBank/DDBJ whole genome shotgun (WGS) entry which is preliminary data.</text>
</comment>